<proteinExistence type="inferred from homology"/>
<keyword evidence="13" id="KW-1185">Reference proteome</keyword>
<dbReference type="PANTHER" id="PTHR42933:SF3">
    <property type="entry name" value="TYPE I RESTRICTION ENZYME MJAVIII METHYLASE SUBUNIT"/>
    <property type="match status" value="1"/>
</dbReference>
<dbReference type="GO" id="GO:0003677">
    <property type="term" value="F:DNA binding"/>
    <property type="evidence" value="ECO:0007669"/>
    <property type="project" value="UniProtKB-KW"/>
</dbReference>
<dbReference type="InterPro" id="IPR003356">
    <property type="entry name" value="DNA_methylase_A-5"/>
</dbReference>
<dbReference type="GO" id="GO:0009307">
    <property type="term" value="P:DNA restriction-modification system"/>
    <property type="evidence" value="ECO:0007669"/>
    <property type="project" value="UniProtKB-KW"/>
</dbReference>
<feature type="coiled-coil region" evidence="9">
    <location>
        <begin position="574"/>
        <end position="604"/>
    </location>
</feature>
<evidence type="ECO:0000256" key="5">
    <source>
        <dbReference type="ARBA" id="ARBA00022691"/>
    </source>
</evidence>
<dbReference type="Gene3D" id="3.90.220.20">
    <property type="entry name" value="DNA methylase specificity domains"/>
    <property type="match status" value="1"/>
</dbReference>
<evidence type="ECO:0000259" key="10">
    <source>
        <dbReference type="Pfam" id="PF01420"/>
    </source>
</evidence>
<protein>
    <recommendedName>
        <fullName evidence="2">site-specific DNA-methyltransferase (adenine-specific)</fullName>
        <ecNumber evidence="2">2.1.1.72</ecNumber>
    </recommendedName>
</protein>
<dbReference type="REBASE" id="190750">
    <property type="entry name" value="M.PmaY42ORF3945P"/>
</dbReference>
<gene>
    <name evidence="12" type="ORF">B0X71_03945</name>
</gene>
<sequence length="616" mass="67980">MHNEKALWTLLGQLRGSFSFDDALELSAVGSLFGLLARRGELDFDALLSSEKSIKDTLVAAEQEHSCLQGISSGLNIINRAASVESIRFLCDFNTLRNDIEDYDDWFEEVLELISRRSRSKGEHSSPETINTAALSILKPGSGTFYDGAAGLGGGFIEACRQAGDTELVLYGQELDPRAWALAKIRLFLHGIGNVTLKQGNVLTDPAFTDDNHVRQFDYVFMDAPFGLTLPHAETLEQDPYSRFLYGVPSRRSTDLAFLSHALASLNNRGRGIAVTADGALYRGGADAAIRKNILASDMIEAVIALPARLYETAVLPVNLIVFNKNKGADRKGCILFINAGDRAAEGQRSRRVMTAEEIRRITEVMESGTDVPGFSKWIGTEEVKEGNLLPSRYLVASEAVIAGIGTVRVFPEQLDQVKRVPLKERAEFFSGFNVVSRNKESDQGKYRIVKISDVQDGRLNLENVTRYAIDNNAKVEKYQLAAGDVILSIRGQALKSAVIPENSGDLLLSQNFVGIRCGPRLHPEFLKVYLDSPLGQFLLTSKLSGTTVPTLSRKDVEALEVPDVPIGDQVKVIRSYSSKKADIERQMKELERQRQEVNREIYRQMGIGDAFGLTN</sequence>
<dbReference type="SUPFAM" id="SSF53335">
    <property type="entry name" value="S-adenosyl-L-methionine-dependent methyltransferases"/>
    <property type="match status" value="1"/>
</dbReference>
<dbReference type="Proteomes" id="UP000188184">
    <property type="component" value="Chromosome"/>
</dbReference>
<dbReference type="CDD" id="cd02440">
    <property type="entry name" value="AdoMet_MTases"/>
    <property type="match status" value="1"/>
</dbReference>
<evidence type="ECO:0000256" key="7">
    <source>
        <dbReference type="ARBA" id="ARBA00023125"/>
    </source>
</evidence>
<comment type="similarity">
    <text evidence="1">Belongs to the type-I restriction system S methylase family.</text>
</comment>
<dbReference type="SMR" id="A0A1Q2KVU8"/>
<keyword evidence="5" id="KW-0949">S-adenosyl-L-methionine</keyword>
<evidence type="ECO:0000256" key="2">
    <source>
        <dbReference type="ARBA" id="ARBA00011900"/>
    </source>
</evidence>
<evidence type="ECO:0000256" key="1">
    <source>
        <dbReference type="ARBA" id="ARBA00010923"/>
    </source>
</evidence>
<dbReference type="OrthoDB" id="9814572at2"/>
<dbReference type="InterPro" id="IPR029063">
    <property type="entry name" value="SAM-dependent_MTases_sf"/>
</dbReference>
<dbReference type="AlphaFoldDB" id="A0A1Q2KVU8"/>
<keyword evidence="3" id="KW-0489">Methyltransferase</keyword>
<keyword evidence="6" id="KW-0680">Restriction system</keyword>
<evidence type="ECO:0000256" key="3">
    <source>
        <dbReference type="ARBA" id="ARBA00022603"/>
    </source>
</evidence>
<dbReference type="Pfam" id="PF02384">
    <property type="entry name" value="N6_Mtase"/>
    <property type="match status" value="1"/>
</dbReference>
<dbReference type="KEGG" id="pmar:B0X71_03945"/>
<reference evidence="12 13" key="1">
    <citation type="submission" date="2017-02" db="EMBL/GenBank/DDBJ databases">
        <title>The complete genomic sequence of a novel cold adapted crude oil-degrading bacterium Planococcus qaidamina Y42.</title>
        <authorList>
            <person name="Yang R."/>
        </authorList>
    </citation>
    <scope>NUCLEOTIDE SEQUENCE [LARGE SCALE GENOMIC DNA]</scope>
    <source>
        <strain evidence="12 13">Y42</strain>
    </source>
</reference>
<evidence type="ECO:0000313" key="13">
    <source>
        <dbReference type="Proteomes" id="UP000188184"/>
    </source>
</evidence>
<feature type="domain" description="Type I restriction modification DNA specificity" evidence="10">
    <location>
        <begin position="421"/>
        <end position="574"/>
    </location>
</feature>
<dbReference type="GO" id="GO:0032259">
    <property type="term" value="P:methylation"/>
    <property type="evidence" value="ECO:0007669"/>
    <property type="project" value="UniProtKB-KW"/>
</dbReference>
<evidence type="ECO:0000259" key="11">
    <source>
        <dbReference type="Pfam" id="PF02384"/>
    </source>
</evidence>
<dbReference type="InterPro" id="IPR044946">
    <property type="entry name" value="Restrct_endonuc_typeI_TRD_sf"/>
</dbReference>
<accession>A0A1Q2KVU8</accession>
<evidence type="ECO:0000256" key="9">
    <source>
        <dbReference type="SAM" id="Coils"/>
    </source>
</evidence>
<name>A0A1Q2KVU8_9BACL</name>
<dbReference type="GO" id="GO:0009007">
    <property type="term" value="F:site-specific DNA-methyltransferase (adenine-specific) activity"/>
    <property type="evidence" value="ECO:0007669"/>
    <property type="project" value="UniProtKB-EC"/>
</dbReference>
<dbReference type="GO" id="GO:0008170">
    <property type="term" value="F:N-methyltransferase activity"/>
    <property type="evidence" value="ECO:0007669"/>
    <property type="project" value="InterPro"/>
</dbReference>
<dbReference type="InterPro" id="IPR000055">
    <property type="entry name" value="Restrct_endonuc_typeI_TRD"/>
</dbReference>
<dbReference type="InterPro" id="IPR051537">
    <property type="entry name" value="DNA_Adenine_Mtase"/>
</dbReference>
<keyword evidence="4" id="KW-0808">Transferase</keyword>
<evidence type="ECO:0000256" key="8">
    <source>
        <dbReference type="ARBA" id="ARBA00047942"/>
    </source>
</evidence>
<dbReference type="SUPFAM" id="SSF116734">
    <property type="entry name" value="DNA methylase specificity domain"/>
    <property type="match status" value="1"/>
</dbReference>
<keyword evidence="9" id="KW-0175">Coiled coil</keyword>
<dbReference type="Pfam" id="PF01420">
    <property type="entry name" value="Methylase_S"/>
    <property type="match status" value="1"/>
</dbReference>
<dbReference type="PANTHER" id="PTHR42933">
    <property type="entry name" value="SLR6095 PROTEIN"/>
    <property type="match status" value="1"/>
</dbReference>
<dbReference type="EC" id="2.1.1.72" evidence="2"/>
<keyword evidence="7" id="KW-0238">DNA-binding</keyword>
<dbReference type="Gene3D" id="3.40.50.150">
    <property type="entry name" value="Vaccinia Virus protein VP39"/>
    <property type="match status" value="1"/>
</dbReference>
<evidence type="ECO:0000256" key="6">
    <source>
        <dbReference type="ARBA" id="ARBA00022747"/>
    </source>
</evidence>
<organism evidence="12 13">
    <name type="scientific">Planococcus lenghuensis</name>
    <dbReference type="NCBI Taxonomy" id="2213202"/>
    <lineage>
        <taxon>Bacteria</taxon>
        <taxon>Bacillati</taxon>
        <taxon>Bacillota</taxon>
        <taxon>Bacilli</taxon>
        <taxon>Bacillales</taxon>
        <taxon>Caryophanaceae</taxon>
        <taxon>Planococcus</taxon>
    </lineage>
</organism>
<evidence type="ECO:0000313" key="12">
    <source>
        <dbReference type="EMBL" id="AQQ52345.1"/>
    </source>
</evidence>
<comment type="catalytic activity">
    <reaction evidence="8">
        <text>a 2'-deoxyadenosine in DNA + S-adenosyl-L-methionine = an N(6)-methyl-2'-deoxyadenosine in DNA + S-adenosyl-L-homocysteine + H(+)</text>
        <dbReference type="Rhea" id="RHEA:15197"/>
        <dbReference type="Rhea" id="RHEA-COMP:12418"/>
        <dbReference type="Rhea" id="RHEA-COMP:12419"/>
        <dbReference type="ChEBI" id="CHEBI:15378"/>
        <dbReference type="ChEBI" id="CHEBI:57856"/>
        <dbReference type="ChEBI" id="CHEBI:59789"/>
        <dbReference type="ChEBI" id="CHEBI:90615"/>
        <dbReference type="ChEBI" id="CHEBI:90616"/>
        <dbReference type="EC" id="2.1.1.72"/>
    </reaction>
</comment>
<dbReference type="RefSeq" id="WP_077588226.1">
    <property type="nucleotide sequence ID" value="NZ_CP019640.1"/>
</dbReference>
<dbReference type="EMBL" id="CP019640">
    <property type="protein sequence ID" value="AQQ52345.1"/>
    <property type="molecule type" value="Genomic_DNA"/>
</dbReference>
<feature type="domain" description="DNA methylase adenine-specific" evidence="11">
    <location>
        <begin position="104"/>
        <end position="395"/>
    </location>
</feature>
<evidence type="ECO:0000256" key="4">
    <source>
        <dbReference type="ARBA" id="ARBA00022679"/>
    </source>
</evidence>